<dbReference type="EMBL" id="JAEPRB010000008">
    <property type="protein sequence ID" value="KAG2227345.1"/>
    <property type="molecule type" value="Genomic_DNA"/>
</dbReference>
<keyword evidence="9" id="KW-0804">Transcription</keyword>
<evidence type="ECO:0000313" key="19">
    <source>
        <dbReference type="EMBL" id="KAG2227345.1"/>
    </source>
</evidence>
<evidence type="ECO:0000256" key="14">
    <source>
        <dbReference type="ARBA" id="ARBA00064519"/>
    </source>
</evidence>
<dbReference type="FunFam" id="3.40.470.10:FF:000002">
    <property type="entry name" value="G/T mismatch-specific thymine DNA glycosylase"/>
    <property type="match status" value="1"/>
</dbReference>
<keyword evidence="10" id="KW-0234">DNA repair</keyword>
<evidence type="ECO:0000256" key="9">
    <source>
        <dbReference type="ARBA" id="ARBA00023163"/>
    </source>
</evidence>
<evidence type="ECO:0000256" key="7">
    <source>
        <dbReference type="ARBA" id="ARBA00023015"/>
    </source>
</evidence>
<evidence type="ECO:0000256" key="15">
    <source>
        <dbReference type="ARBA" id="ARBA00066769"/>
    </source>
</evidence>
<dbReference type="InterPro" id="IPR005122">
    <property type="entry name" value="Uracil-DNA_glycosylase-like"/>
</dbReference>
<dbReference type="Gene3D" id="3.40.470.10">
    <property type="entry name" value="Uracil-DNA glycosylase-like domain"/>
    <property type="match status" value="1"/>
</dbReference>
<comment type="subcellular location">
    <subcellularLocation>
        <location evidence="1">Nucleus</location>
    </subcellularLocation>
</comment>
<evidence type="ECO:0000256" key="1">
    <source>
        <dbReference type="ARBA" id="ARBA00004123"/>
    </source>
</evidence>
<dbReference type="InterPro" id="IPR015637">
    <property type="entry name" value="MUG/TDG"/>
</dbReference>
<evidence type="ECO:0000256" key="17">
    <source>
        <dbReference type="ARBA" id="ARBA00083221"/>
    </source>
</evidence>
<keyword evidence="6" id="KW-0156">Chromatin regulator</keyword>
<keyword evidence="3" id="KW-0227">DNA damage</keyword>
<dbReference type="GO" id="GO:0040029">
    <property type="term" value="P:epigenetic regulation of gene expression"/>
    <property type="evidence" value="ECO:0007669"/>
    <property type="project" value="UniProtKB-ARBA"/>
</dbReference>
<evidence type="ECO:0000256" key="10">
    <source>
        <dbReference type="ARBA" id="ARBA00023204"/>
    </source>
</evidence>
<evidence type="ECO:0000313" key="20">
    <source>
        <dbReference type="Proteomes" id="UP000646827"/>
    </source>
</evidence>
<keyword evidence="2" id="KW-1017">Isopeptide bond</keyword>
<dbReference type="SUPFAM" id="SSF52141">
    <property type="entry name" value="Uracil-DNA glycosylase-like"/>
    <property type="match status" value="1"/>
</dbReference>
<evidence type="ECO:0000256" key="12">
    <source>
        <dbReference type="ARBA" id="ARBA00052915"/>
    </source>
</evidence>
<evidence type="ECO:0000256" key="5">
    <source>
        <dbReference type="ARBA" id="ARBA00022843"/>
    </source>
</evidence>
<dbReference type="CDD" id="cd10028">
    <property type="entry name" value="UDG-F2_TDG_MUG"/>
    <property type="match status" value="1"/>
</dbReference>
<evidence type="ECO:0000259" key="18">
    <source>
        <dbReference type="Pfam" id="PF03167"/>
    </source>
</evidence>
<comment type="subunit">
    <text evidence="14">Homodimer. Interacts with AICDA and GADD45A.</text>
</comment>
<evidence type="ECO:0000256" key="16">
    <source>
        <dbReference type="ARBA" id="ARBA00071248"/>
    </source>
</evidence>
<dbReference type="GO" id="GO:0003677">
    <property type="term" value="F:DNA binding"/>
    <property type="evidence" value="ECO:0007669"/>
    <property type="project" value="UniProtKB-ARBA"/>
</dbReference>
<gene>
    <name evidence="19" type="ORF">INT45_004300</name>
</gene>
<keyword evidence="4" id="KW-0378">Hydrolase</keyword>
<dbReference type="InterPro" id="IPR036895">
    <property type="entry name" value="Uracil-DNA_glycosylase-like_sf"/>
</dbReference>
<dbReference type="EC" id="3.2.2.29" evidence="15"/>
<comment type="caution">
    <text evidence="19">The sequence shown here is derived from an EMBL/GenBank/DDBJ whole genome shotgun (WGS) entry which is preliminary data.</text>
</comment>
<accession>A0A8H7VNN1</accession>
<dbReference type="GO" id="GO:0032183">
    <property type="term" value="F:SUMO binding"/>
    <property type="evidence" value="ECO:0007669"/>
    <property type="project" value="UniProtKB-ARBA"/>
</dbReference>
<dbReference type="GO" id="GO:0141016">
    <property type="term" value="F:G/T mismatch-specific thymine-DNA glycosylase activity"/>
    <property type="evidence" value="ECO:0007669"/>
    <property type="project" value="UniProtKB-EC"/>
</dbReference>
<keyword evidence="11" id="KW-0539">Nucleus</keyword>
<keyword evidence="7" id="KW-0805">Transcription regulation</keyword>
<keyword evidence="20" id="KW-1185">Reference proteome</keyword>
<dbReference type="OrthoDB" id="565731at2759"/>
<evidence type="ECO:0000256" key="6">
    <source>
        <dbReference type="ARBA" id="ARBA00022853"/>
    </source>
</evidence>
<evidence type="ECO:0000256" key="4">
    <source>
        <dbReference type="ARBA" id="ARBA00022801"/>
    </source>
</evidence>
<reference evidence="19 20" key="1">
    <citation type="submission" date="2020-12" db="EMBL/GenBank/DDBJ databases">
        <title>Metabolic potential, ecology and presence of endohyphal bacteria is reflected in genomic diversity of Mucoromycotina.</title>
        <authorList>
            <person name="Muszewska A."/>
            <person name="Okrasinska A."/>
            <person name="Steczkiewicz K."/>
            <person name="Drgas O."/>
            <person name="Orlowska M."/>
            <person name="Perlinska-Lenart U."/>
            <person name="Aleksandrzak-Piekarczyk T."/>
            <person name="Szatraj K."/>
            <person name="Zielenkiewicz U."/>
            <person name="Pilsyk S."/>
            <person name="Malc E."/>
            <person name="Mieczkowski P."/>
            <person name="Kruszewska J.S."/>
            <person name="Biernat P."/>
            <person name="Pawlowska J."/>
        </authorList>
    </citation>
    <scope>NUCLEOTIDE SEQUENCE [LARGE SCALE GENOMIC DNA]</scope>
    <source>
        <strain evidence="19 20">CBS 142.35</strain>
    </source>
</reference>
<comment type="similarity">
    <text evidence="13">Belongs to the uracil-DNA glycosylase (UDG) superfamily. TDG/mug family.</text>
</comment>
<comment type="catalytic activity">
    <reaction evidence="12">
        <text>Hydrolyzes mismatched double-stranded DNA and polynucleotides, releasing free thymine.</text>
        <dbReference type="EC" id="3.2.2.29"/>
    </reaction>
</comment>
<sequence>MPREIKSRKKVTRSLIVQSPYFNKNKNNDKDQSDISVPDNIDYDLKVLFVGINPGLISAAKGHHFAGPTNHFWPCLSESGLVDKKVTFNDDIYLPKLYQLGITNLTMRSSRKASDLTIKEQREGIPLLTAKFKKYRPRIACFVGKGIYEIYTGEKCKHMGLQKKEIYWNDMKGSTQLFVMPSTSGIVSAYQKPDKIKFFQELCKIVKIKEKNNSNSSKD</sequence>
<dbReference type="Pfam" id="PF03167">
    <property type="entry name" value="UDG"/>
    <property type="match status" value="1"/>
</dbReference>
<evidence type="ECO:0000256" key="8">
    <source>
        <dbReference type="ARBA" id="ARBA00023159"/>
    </source>
</evidence>
<dbReference type="AlphaFoldDB" id="A0A8H7VNN1"/>
<protein>
    <recommendedName>
        <fullName evidence="16">G/T mismatch-specific thymine DNA glycosylase</fullName>
        <ecNumber evidence="15">3.2.2.29</ecNumber>
    </recommendedName>
    <alternativeName>
        <fullName evidence="17">Thymine-DNA glycosylase</fullName>
    </alternativeName>
</protein>
<evidence type="ECO:0000256" key="13">
    <source>
        <dbReference type="ARBA" id="ARBA00061261"/>
    </source>
</evidence>
<dbReference type="PANTHER" id="PTHR12159:SF9">
    <property type="entry name" value="G_T MISMATCH-SPECIFIC THYMINE DNA GLYCOSYLASE"/>
    <property type="match status" value="1"/>
</dbReference>
<name>A0A8H7VNN1_9FUNG</name>
<organism evidence="19 20">
    <name type="scientific">Circinella minor</name>
    <dbReference type="NCBI Taxonomy" id="1195481"/>
    <lineage>
        <taxon>Eukaryota</taxon>
        <taxon>Fungi</taxon>
        <taxon>Fungi incertae sedis</taxon>
        <taxon>Mucoromycota</taxon>
        <taxon>Mucoromycotina</taxon>
        <taxon>Mucoromycetes</taxon>
        <taxon>Mucorales</taxon>
        <taxon>Lichtheimiaceae</taxon>
        <taxon>Circinella</taxon>
    </lineage>
</organism>
<dbReference type="Proteomes" id="UP000646827">
    <property type="component" value="Unassembled WGS sequence"/>
</dbReference>
<evidence type="ECO:0000256" key="3">
    <source>
        <dbReference type="ARBA" id="ARBA00022763"/>
    </source>
</evidence>
<dbReference type="PANTHER" id="PTHR12159">
    <property type="entry name" value="G/T AND G/U MISMATCH-SPECIFIC DNA GLYCOSYLASE"/>
    <property type="match status" value="1"/>
</dbReference>
<proteinExistence type="inferred from homology"/>
<dbReference type="GO" id="GO:0005654">
    <property type="term" value="C:nucleoplasm"/>
    <property type="evidence" value="ECO:0007669"/>
    <property type="project" value="UniProtKB-ARBA"/>
</dbReference>
<dbReference type="GO" id="GO:0004844">
    <property type="term" value="F:uracil DNA N-glycosylase activity"/>
    <property type="evidence" value="ECO:0007669"/>
    <property type="project" value="TreeGrafter"/>
</dbReference>
<keyword evidence="5" id="KW-0832">Ubl conjugation</keyword>
<keyword evidence="8" id="KW-0010">Activator</keyword>
<evidence type="ECO:0000256" key="2">
    <source>
        <dbReference type="ARBA" id="ARBA00022499"/>
    </source>
</evidence>
<feature type="domain" description="Uracil-DNA glycosylase-like" evidence="18">
    <location>
        <begin position="39"/>
        <end position="202"/>
    </location>
</feature>
<evidence type="ECO:0000256" key="11">
    <source>
        <dbReference type="ARBA" id="ARBA00023242"/>
    </source>
</evidence>
<dbReference type="GO" id="GO:0006285">
    <property type="term" value="P:base-excision repair, AP site formation"/>
    <property type="evidence" value="ECO:0007669"/>
    <property type="project" value="InterPro"/>
</dbReference>